<evidence type="ECO:0000313" key="2">
    <source>
        <dbReference type="EMBL" id="PSJ54856.1"/>
    </source>
</evidence>
<keyword evidence="3" id="KW-1185">Reference proteome</keyword>
<name>A0A2P7RXC4_9HYPH</name>
<comment type="caution">
    <text evidence="2">The sequence shown here is derived from an EMBL/GenBank/DDBJ whole genome shotgun (WGS) entry which is preliminary data.</text>
</comment>
<dbReference type="Proteomes" id="UP000241229">
    <property type="component" value="Unassembled WGS sequence"/>
</dbReference>
<keyword evidence="1" id="KW-0732">Signal</keyword>
<feature type="chain" id="PRO_5015157959" description="Outer membrane protein beta-barrel domain-containing protein" evidence="1">
    <location>
        <begin position="22"/>
        <end position="261"/>
    </location>
</feature>
<protein>
    <recommendedName>
        <fullName evidence="4">Outer membrane protein beta-barrel domain-containing protein</fullName>
    </recommendedName>
</protein>
<dbReference type="OrthoDB" id="6555107at2"/>
<accession>A0A2P7RXC4</accession>
<proteinExistence type="predicted"/>
<evidence type="ECO:0000256" key="1">
    <source>
        <dbReference type="SAM" id="SignalP"/>
    </source>
</evidence>
<dbReference type="EMBL" id="PXYK01000029">
    <property type="protein sequence ID" value="PSJ54856.1"/>
    <property type="molecule type" value="Genomic_DNA"/>
</dbReference>
<organism evidence="2 3">
    <name type="scientific">Kumtagia ephedrae</name>
    <dbReference type="NCBI Taxonomy" id="2116701"/>
    <lineage>
        <taxon>Bacteria</taxon>
        <taxon>Pseudomonadati</taxon>
        <taxon>Pseudomonadota</taxon>
        <taxon>Alphaproteobacteria</taxon>
        <taxon>Hyphomicrobiales</taxon>
        <taxon>Phyllobacteriaceae</taxon>
        <taxon>Kumtagia</taxon>
    </lineage>
</organism>
<evidence type="ECO:0008006" key="4">
    <source>
        <dbReference type="Google" id="ProtNLM"/>
    </source>
</evidence>
<reference evidence="2 3" key="1">
    <citation type="submission" date="2018-03" db="EMBL/GenBank/DDBJ databases">
        <title>The draft genome of Mesorhizobium sp. 6GN-30.</title>
        <authorList>
            <person name="Liu L."/>
            <person name="Li L."/>
            <person name="Wang T."/>
            <person name="Zhang X."/>
            <person name="Liang L."/>
        </authorList>
    </citation>
    <scope>NUCLEOTIDE SEQUENCE [LARGE SCALE GENOMIC DNA]</scope>
    <source>
        <strain evidence="2 3">6GN30</strain>
    </source>
</reference>
<evidence type="ECO:0000313" key="3">
    <source>
        <dbReference type="Proteomes" id="UP000241229"/>
    </source>
</evidence>
<gene>
    <name evidence="2" type="ORF">C7I84_23905</name>
</gene>
<dbReference type="InterPro" id="IPR007433">
    <property type="entry name" value="DUF481"/>
</dbReference>
<dbReference type="AlphaFoldDB" id="A0A2P7RXC4"/>
<sequence length="261" mass="27640">MFSRLETVLTLGLLAAVPAQAADVPIPMSPEQVEAEADGWTFAVSPYFWAAGLSGDIAQFGLPATIHIDADFGDIFNNLDFAAMAIGEARYDRFSIFGDVMYTKLTVGSGTPRGIVADSVDVTSETFAGLVGAGYSLFKDDRSYFDVVAGARVWSVNTEISVNGGLLDGADVSDGETWVDGLAGIRARYAFTDAIYVTGWGLVGAGQADLDWDVAAALGYKFNDTFSAVAGYRALGVDYSKDGFVFDAVQQGPIMGLVVHF</sequence>
<dbReference type="Pfam" id="PF04338">
    <property type="entry name" value="DUF481"/>
    <property type="match status" value="1"/>
</dbReference>
<feature type="signal peptide" evidence="1">
    <location>
        <begin position="1"/>
        <end position="21"/>
    </location>
</feature>